<feature type="transmembrane region" description="Helical" evidence="1">
    <location>
        <begin position="228"/>
        <end position="248"/>
    </location>
</feature>
<evidence type="ECO:0008006" key="3">
    <source>
        <dbReference type="Google" id="ProtNLM"/>
    </source>
</evidence>
<feature type="transmembrane region" description="Helical" evidence="1">
    <location>
        <begin position="359"/>
        <end position="380"/>
    </location>
</feature>
<dbReference type="KEGG" id="dsc:ABOD76_05725"/>
<feature type="transmembrane region" description="Helical" evidence="1">
    <location>
        <begin position="268"/>
        <end position="288"/>
    </location>
</feature>
<gene>
    <name evidence="2" type="ORF">ABOD76_05725</name>
</gene>
<organism evidence="2">
    <name type="scientific">Deinococcus sonorensis KR-87</name>
    <dbReference type="NCBI Taxonomy" id="694439"/>
    <lineage>
        <taxon>Bacteria</taxon>
        <taxon>Thermotogati</taxon>
        <taxon>Deinococcota</taxon>
        <taxon>Deinococci</taxon>
        <taxon>Deinococcales</taxon>
        <taxon>Deinococcaceae</taxon>
        <taxon>Deinococcus</taxon>
    </lineage>
</organism>
<dbReference type="RefSeq" id="WP_350243845.1">
    <property type="nucleotide sequence ID" value="NZ_CP158299.1"/>
</dbReference>
<reference evidence="2" key="1">
    <citation type="submission" date="2024-06" db="EMBL/GenBank/DDBJ databases">
        <title>Draft Genome Sequence of Deinococcus sonorensis Type Strain KR-87, a Biofilm Producing Representative of the Genus Deinococcus.</title>
        <authorList>
            <person name="Boren L.S."/>
            <person name="Grosso R.A."/>
            <person name="Hugenberg-Cox A.N."/>
            <person name="Hill J.T.E."/>
            <person name="Albert C.M."/>
            <person name="Tuohy J.M."/>
        </authorList>
    </citation>
    <scope>NUCLEOTIDE SEQUENCE</scope>
    <source>
        <strain evidence="2">KR-87</strain>
    </source>
</reference>
<feature type="transmembrane region" description="Helical" evidence="1">
    <location>
        <begin position="204"/>
        <end position="222"/>
    </location>
</feature>
<protein>
    <recommendedName>
        <fullName evidence="3">ABC transporter permease</fullName>
    </recommendedName>
</protein>
<feature type="transmembrane region" description="Helical" evidence="1">
    <location>
        <begin position="387"/>
        <end position="405"/>
    </location>
</feature>
<feature type="transmembrane region" description="Helical" evidence="1">
    <location>
        <begin position="90"/>
        <end position="106"/>
    </location>
</feature>
<feature type="transmembrane region" description="Helical" evidence="1">
    <location>
        <begin position="112"/>
        <end position="134"/>
    </location>
</feature>
<dbReference type="AlphaFoldDB" id="A0AAU7UBZ3"/>
<keyword evidence="1" id="KW-0812">Transmembrane</keyword>
<name>A0AAU7UBZ3_9DEIO</name>
<keyword evidence="1" id="KW-1133">Transmembrane helix</keyword>
<evidence type="ECO:0000256" key="1">
    <source>
        <dbReference type="SAM" id="Phobius"/>
    </source>
</evidence>
<evidence type="ECO:0000313" key="2">
    <source>
        <dbReference type="EMBL" id="XBV85803.1"/>
    </source>
</evidence>
<feature type="transmembrane region" description="Helical" evidence="1">
    <location>
        <begin position="411"/>
        <end position="430"/>
    </location>
</feature>
<keyword evidence="1" id="KW-0472">Membrane</keyword>
<dbReference type="EMBL" id="CP158299">
    <property type="protein sequence ID" value="XBV85803.1"/>
    <property type="molecule type" value="Genomic_DNA"/>
</dbReference>
<proteinExistence type="predicted"/>
<feature type="transmembrane region" description="Helical" evidence="1">
    <location>
        <begin position="146"/>
        <end position="170"/>
    </location>
</feature>
<feature type="transmembrane region" description="Helical" evidence="1">
    <location>
        <begin position="176"/>
        <end position="197"/>
    </location>
</feature>
<sequence length="437" mass="46874">MTRLMRSGPLAELSGRLTNERSRAVDAEELAAILEAEGLTDDQARSRYGEAGLFALAEQLYAQERRARAGRPVLVQRPTFPWRLTLRGPLYLLPAVSLLLTARLAPPADREALNLALGLASAFGWGWSMAVARLRFLDPLGVPGRLLLQAALLGLPLGLLLGTLGALMAGLSLPQLLLGALACGIFSLALGVAGALISLDRRQATLVAFVPALLVAGALPLLHGPWLLPSLPLGLGLIALLPLVTLMLQFRRPEHRGERRLDRAALRLAIPQALYGWSVAAFFGLMALRLGSGAVLLPTVLSVGLLEGLVWHFQHRLQHQVRHASVPQPLRGLWPLLRLSAIYFALLGTLQLLTQQLGLGSAPLALPLCSAAFLPSAWLASQGRLRAVTLLWLLGAATLLWPPAAAPPDPAMTAVLLLPCALLLLCWTALHDLRAYR</sequence>
<accession>A0AAU7UBZ3</accession>
<feature type="transmembrane region" description="Helical" evidence="1">
    <location>
        <begin position="333"/>
        <end position="353"/>
    </location>
</feature>
<feature type="transmembrane region" description="Helical" evidence="1">
    <location>
        <begin position="294"/>
        <end position="313"/>
    </location>
</feature>